<dbReference type="SUPFAM" id="SSF51261">
    <property type="entry name" value="Duplicated hybrid motif"/>
    <property type="match status" value="1"/>
</dbReference>
<sequence>MKSTGKFLLMFLLITVLVGCSNQTVVVSTPTQSVTLTPLPSPTATIDPVPDGYIEYLTQSGDTLPVVAAHFGVEQDVIQFADGVVEDVLLPPETRLYIPNVLNIITPDTLLIPDSDVVFSPSASDLDVLAFVEEKGGKLAEYSELMTRGTTPGAEILLQMAVEHSINPRILLTLLEFTGGWVNGAPQTENAALYPYGFINTVKGGLYQQLGLAIRQLEIGYYGWRAGTLTELTFSDGSTLRLAPNLNAGTVAVMTYLASISTPAQWQAALYGDRTITQTHEELFGDAWQRAQSVEPFFPAGSTQPELNLPFPEGQVWNYTCGPHTAWGADGPLAALDFAPPLDRSGCGTSLKWATAAASGLVVRTGTGLVVLDLDGDGDEQTGWVLLYMHLSSTDKVKVGDYVLQDERIGHPSCAGGSSSGIHIHIARKYNGEWVLAEGGLPFVLSGFQAFKEERFCGGTLVNGDVVVRADSYGNYLTKISRPEVTLEPPAGDLSDNE</sequence>
<evidence type="ECO:0000256" key="1">
    <source>
        <dbReference type="SAM" id="SignalP"/>
    </source>
</evidence>
<dbReference type="InterPro" id="IPR011055">
    <property type="entry name" value="Dup_hybrid_motif"/>
</dbReference>
<dbReference type="EMBL" id="LGFU01000012">
    <property type="protein sequence ID" value="KUK46684.1"/>
    <property type="molecule type" value="Genomic_DNA"/>
</dbReference>
<protein>
    <recommendedName>
        <fullName evidence="4">LysM domain-containing protein</fullName>
    </recommendedName>
</protein>
<proteinExistence type="predicted"/>
<dbReference type="PROSITE" id="PS51257">
    <property type="entry name" value="PROKAR_LIPOPROTEIN"/>
    <property type="match status" value="1"/>
</dbReference>
<comment type="caution">
    <text evidence="2">The sequence shown here is derived from an EMBL/GenBank/DDBJ whole genome shotgun (WGS) entry which is preliminary data.</text>
</comment>
<dbReference type="Gene3D" id="2.70.70.10">
    <property type="entry name" value="Glucose Permease (Domain IIA)"/>
    <property type="match status" value="1"/>
</dbReference>
<gene>
    <name evidence="2" type="ORF">XD73_0426</name>
</gene>
<evidence type="ECO:0000313" key="3">
    <source>
        <dbReference type="Proteomes" id="UP000064249"/>
    </source>
</evidence>
<keyword evidence="1" id="KW-0732">Signal</keyword>
<dbReference type="CDD" id="cd12797">
    <property type="entry name" value="M23_peptidase"/>
    <property type="match status" value="1"/>
</dbReference>
<reference evidence="2 3" key="1">
    <citation type="journal article" date="2015" name="MBio">
        <title>Genome-Resolved Metagenomic Analysis Reveals Roles for Candidate Phyla and Other Microbial Community Members in Biogeochemical Transformations in Oil Reservoirs.</title>
        <authorList>
            <person name="Hu P."/>
            <person name="Tom L."/>
            <person name="Singh A."/>
            <person name="Thomas B.C."/>
            <person name="Baker B.J."/>
            <person name="Piceno Y.M."/>
            <person name="Andersen G.L."/>
            <person name="Banfield J.F."/>
        </authorList>
    </citation>
    <scope>NUCLEOTIDE SEQUENCE [LARGE SCALE GENOMIC DNA]</scope>
    <source>
        <strain evidence="2">46_16</strain>
    </source>
</reference>
<feature type="chain" id="PRO_5007096322" description="LysM domain-containing protein" evidence="1">
    <location>
        <begin position="22"/>
        <end position="498"/>
    </location>
</feature>
<accession>A0A101FYD1</accession>
<dbReference type="Proteomes" id="UP000064249">
    <property type="component" value="Unassembled WGS sequence"/>
</dbReference>
<name>A0A101FYD1_9CHLR</name>
<organism evidence="2 3">
    <name type="scientific">Anaerolinea thermophila</name>
    <dbReference type="NCBI Taxonomy" id="167964"/>
    <lineage>
        <taxon>Bacteria</taxon>
        <taxon>Bacillati</taxon>
        <taxon>Chloroflexota</taxon>
        <taxon>Anaerolineae</taxon>
        <taxon>Anaerolineales</taxon>
        <taxon>Anaerolineaceae</taxon>
        <taxon>Anaerolinea</taxon>
    </lineage>
</organism>
<dbReference type="AlphaFoldDB" id="A0A101FYD1"/>
<evidence type="ECO:0000313" key="2">
    <source>
        <dbReference type="EMBL" id="KUK46684.1"/>
    </source>
</evidence>
<evidence type="ECO:0008006" key="4">
    <source>
        <dbReference type="Google" id="ProtNLM"/>
    </source>
</evidence>
<feature type="signal peptide" evidence="1">
    <location>
        <begin position="1"/>
        <end position="21"/>
    </location>
</feature>